<name>A0A3R0X7K3_SHIDY</name>
<gene>
    <name evidence="7" type="ORF">DRW31_07230</name>
</gene>
<evidence type="ECO:0000256" key="4">
    <source>
        <dbReference type="ARBA" id="ARBA00022989"/>
    </source>
</evidence>
<evidence type="ECO:0000256" key="1">
    <source>
        <dbReference type="ARBA" id="ARBA00004651"/>
    </source>
</evidence>
<comment type="subcellular location">
    <subcellularLocation>
        <location evidence="1">Cell membrane</location>
        <topology evidence="1">Multi-pass membrane protein</topology>
    </subcellularLocation>
</comment>
<feature type="transmembrane region" description="Helical" evidence="6">
    <location>
        <begin position="221"/>
        <end position="239"/>
    </location>
</feature>
<feature type="transmembrane region" description="Helical" evidence="6">
    <location>
        <begin position="302"/>
        <end position="320"/>
    </location>
</feature>
<keyword evidence="3 6" id="KW-0812">Transmembrane</keyword>
<dbReference type="GO" id="GO:0005886">
    <property type="term" value="C:plasma membrane"/>
    <property type="evidence" value="ECO:0007669"/>
    <property type="project" value="UniProtKB-SubCell"/>
</dbReference>
<evidence type="ECO:0000313" key="7">
    <source>
        <dbReference type="EMBL" id="MLU12207.1"/>
    </source>
</evidence>
<dbReference type="InterPro" id="IPR050367">
    <property type="entry name" value="APC_superfamily"/>
</dbReference>
<reference evidence="7" key="1">
    <citation type="submission" date="2018-07" db="EMBL/GenBank/DDBJ databases">
        <authorList>
            <person name="Ashton P.M."/>
            <person name="Dallman T."/>
            <person name="Nair S."/>
            <person name="De Pinna E."/>
            <person name="Peters T."/>
            <person name="Grant K."/>
        </authorList>
    </citation>
    <scope>NUCLEOTIDE SEQUENCE [LARGE SCALE GENOMIC DNA]</scope>
    <source>
        <strain evidence="7">561031</strain>
    </source>
</reference>
<organism evidence="7">
    <name type="scientific">Shigella dysenteriae</name>
    <dbReference type="NCBI Taxonomy" id="622"/>
    <lineage>
        <taxon>Bacteria</taxon>
        <taxon>Pseudomonadati</taxon>
        <taxon>Pseudomonadota</taxon>
        <taxon>Gammaproteobacteria</taxon>
        <taxon>Enterobacterales</taxon>
        <taxon>Enterobacteriaceae</taxon>
        <taxon>Shigella</taxon>
    </lineage>
</organism>
<evidence type="ECO:0000256" key="6">
    <source>
        <dbReference type="SAM" id="Phobius"/>
    </source>
</evidence>
<evidence type="ECO:0000256" key="5">
    <source>
        <dbReference type="ARBA" id="ARBA00023136"/>
    </source>
</evidence>
<comment type="caution">
    <text evidence="7">The sequence shown here is derived from an EMBL/GenBank/DDBJ whole genome shotgun (WGS) entry which is preliminary data.</text>
</comment>
<dbReference type="GO" id="GO:0022857">
    <property type="term" value="F:transmembrane transporter activity"/>
    <property type="evidence" value="ECO:0007669"/>
    <property type="project" value="InterPro"/>
</dbReference>
<feature type="transmembrane region" description="Helical" evidence="6">
    <location>
        <begin position="245"/>
        <end position="264"/>
    </location>
</feature>
<protein>
    <submittedName>
        <fullName evidence="7">Amino acid permease</fullName>
    </submittedName>
</protein>
<evidence type="ECO:0000256" key="3">
    <source>
        <dbReference type="ARBA" id="ARBA00022692"/>
    </source>
</evidence>
<feature type="transmembrane region" description="Helical" evidence="6">
    <location>
        <begin position="87"/>
        <end position="105"/>
    </location>
</feature>
<accession>A0A3R0X7K3</accession>
<dbReference type="InterPro" id="IPR002293">
    <property type="entry name" value="AA/rel_permease1"/>
</dbReference>
<dbReference type="PANTHER" id="PTHR42770:SF11">
    <property type="entry name" value="INNER MEMBRANE TRANSPORT PROTEIN YBAT"/>
    <property type="match status" value="1"/>
</dbReference>
<evidence type="ECO:0000256" key="2">
    <source>
        <dbReference type="ARBA" id="ARBA00022475"/>
    </source>
</evidence>
<dbReference type="Pfam" id="PF13520">
    <property type="entry name" value="AA_permease_2"/>
    <property type="match status" value="1"/>
</dbReference>
<dbReference type="Proteomes" id="UP000839527">
    <property type="component" value="Unassembled WGS sequence"/>
</dbReference>
<keyword evidence="4 6" id="KW-1133">Transmembrane helix</keyword>
<sequence>SIAMVARAFGAYAVQFLHEGSQEEHLILLYALGIIAVMTLFNSLSNHAVGRLEVILVGIKMMILLLLIIAGVWSLQPAHISVSAPPSSGAFFSCIGITFLAYAGFGMMANAADKVKDPQVIMPRAFLVAIGVTTLLYISLALVLLSDVSALELEKYADTAVAQAASPLLGHVGYVIVVIGALLATASAINANLFAVFNIMDNMGSERELPKLMNKSLWRQSTWGNIIVVVLIMLMTAALNLGSLASVASATFLICYLAVFVVAIRLRHDIHASLPILIVGTLVMLLVIVGFIYSLWSQGSRALIWIIGAILLSLIVAMVMKRNKTV</sequence>
<dbReference type="Gene3D" id="1.20.1740.10">
    <property type="entry name" value="Amino acid/polyamine transporter I"/>
    <property type="match status" value="1"/>
</dbReference>
<dbReference type="PANTHER" id="PTHR42770">
    <property type="entry name" value="AMINO ACID TRANSPORTER-RELATED"/>
    <property type="match status" value="1"/>
</dbReference>
<keyword evidence="2" id="KW-1003">Cell membrane</keyword>
<dbReference type="AlphaFoldDB" id="A0A3R0X7K3"/>
<feature type="non-terminal residue" evidence="7">
    <location>
        <position position="1"/>
    </location>
</feature>
<feature type="transmembrane region" description="Helical" evidence="6">
    <location>
        <begin position="276"/>
        <end position="296"/>
    </location>
</feature>
<feature type="transmembrane region" description="Helical" evidence="6">
    <location>
        <begin position="25"/>
        <end position="42"/>
    </location>
</feature>
<feature type="transmembrane region" description="Helical" evidence="6">
    <location>
        <begin position="174"/>
        <end position="200"/>
    </location>
</feature>
<feature type="transmembrane region" description="Helical" evidence="6">
    <location>
        <begin position="54"/>
        <end position="75"/>
    </location>
</feature>
<keyword evidence="5 6" id="KW-0472">Membrane</keyword>
<dbReference type="EMBL" id="RVGV01000015">
    <property type="protein sequence ID" value="MLU12207.1"/>
    <property type="molecule type" value="Genomic_DNA"/>
</dbReference>
<proteinExistence type="predicted"/>
<feature type="transmembrane region" description="Helical" evidence="6">
    <location>
        <begin position="125"/>
        <end position="145"/>
    </location>
</feature>